<gene>
    <name evidence="1" type="ORF">lam_703</name>
</gene>
<name>U6B4Q2_9HYPH</name>
<dbReference type="RefSeq" id="WP_023466336.1">
    <property type="nucleotide sequence ID" value="NC_022793.1"/>
</dbReference>
<dbReference type="AlphaFoldDB" id="U6B4Q2"/>
<organism evidence="1 2">
    <name type="scientific">Candidatus Liberibacter americanus str. Sao Paulo</name>
    <dbReference type="NCBI Taxonomy" id="1261131"/>
    <lineage>
        <taxon>Bacteria</taxon>
        <taxon>Pseudomonadati</taxon>
        <taxon>Pseudomonadota</taxon>
        <taxon>Alphaproteobacteria</taxon>
        <taxon>Hyphomicrobiales</taxon>
        <taxon>Rhizobiaceae</taxon>
        <taxon>Liberibacter</taxon>
    </lineage>
</organism>
<proteinExistence type="predicted"/>
<evidence type="ECO:0000313" key="1">
    <source>
        <dbReference type="EMBL" id="AHA28049.1"/>
    </source>
</evidence>
<keyword evidence="2" id="KW-1185">Reference proteome</keyword>
<evidence type="ECO:0000313" key="2">
    <source>
        <dbReference type="Proteomes" id="UP000017862"/>
    </source>
</evidence>
<dbReference type="Proteomes" id="UP000017862">
    <property type="component" value="Chromosome"/>
</dbReference>
<dbReference type="KEGG" id="lar:lam_703"/>
<reference evidence="1 2" key="1">
    <citation type="journal article" date="2014" name="Mol. Plant Microbe Interact.">
        <title>The complete genome sequence of Candidatus Liberibacter americanus, associated with citrus Huanglongbing.</title>
        <authorList>
            <person name="Wulff N.A."/>
            <person name="Zhang S."/>
            <person name="Setubal J.C."/>
            <person name="Almeida N.F."/>
            <person name="Martins E.C."/>
            <person name="Harakava R."/>
            <person name="Kumar D."/>
            <person name="Rangel L.T."/>
            <person name="Foissac X."/>
            <person name="Bove J."/>
            <person name="Gabriel D.W."/>
        </authorList>
    </citation>
    <scope>NUCLEOTIDE SEQUENCE [LARGE SCALE GENOMIC DNA]</scope>
    <source>
        <strain evidence="1 2">Sao Paulo</strain>
    </source>
</reference>
<sequence>MKRILSLGLCSWLLFAGYPTFASKTYYSYGYSKSGRYKNVHVNGYYKANGTYVNDYYRSSPYN</sequence>
<dbReference type="HOGENOM" id="CLU_186660_0_0_5"/>
<accession>U6B4Q2</accession>
<dbReference type="EMBL" id="CP006604">
    <property type="protein sequence ID" value="AHA28049.1"/>
    <property type="molecule type" value="Genomic_DNA"/>
</dbReference>
<protein>
    <submittedName>
        <fullName evidence="1">Uncharacterized protein</fullName>
    </submittedName>
</protein>